<dbReference type="InterPro" id="IPR013130">
    <property type="entry name" value="Fe3_Rdtase_TM_dom"/>
</dbReference>
<keyword evidence="4 13" id="KW-0812">Transmembrane</keyword>
<evidence type="ECO:0000256" key="1">
    <source>
        <dbReference type="ARBA" id="ARBA00001974"/>
    </source>
</evidence>
<comment type="caution">
    <text evidence="15">The sequence shown here is derived from an EMBL/GenBank/DDBJ whole genome shotgun (WGS) entry which is preliminary data.</text>
</comment>
<sequence>MPPVTAPPRPAVHVAPVRRTGSHRRTPGWWRDAVGFTAWMSLLVVVALWVANRGVQNADTLPGLATSLGRLAGLLSADLLLLQVLLMARIPWVERGFGQDALVRTHRLVGFTSFHLLLAHIVLIVVGYAADAHTGLPAQAWSLVTTYPGMLLATAATVLLVMVVVTSVRAARRRLRYESWHLLHLYAYLGVGLALPHEIWTGADFTASPLAAGYWWSVYAAAAGAVLVFRIFLPGLRNLRHRLVVDQVVVEADGVVSVYLRGRQLARLQASAGQFFVWRFLDGPGCSRGKPYSLSAAPRRDRLRITARDLGPGSRRLATLSVGTRVVFEGPYGRMTAAVRRTRKVTLIASGIGITPLRALLEEMTYAPGEAVLIYRARGERDLLFRPELDMLAARRGVRIVYLCGHRIPGRDSWLPAQYAGFADNNVLREIVPDIAGHDVFVCGPDGWTAAVVRAARAAGVPHSQLHSERFSW</sequence>
<evidence type="ECO:0000259" key="14">
    <source>
        <dbReference type="PROSITE" id="PS51384"/>
    </source>
</evidence>
<evidence type="ECO:0000256" key="2">
    <source>
        <dbReference type="ARBA" id="ARBA00004141"/>
    </source>
</evidence>
<organism evidence="15 16">
    <name type="scientific">Fodinicola feengrottensis</name>
    <dbReference type="NCBI Taxonomy" id="435914"/>
    <lineage>
        <taxon>Bacteria</taxon>
        <taxon>Bacillati</taxon>
        <taxon>Actinomycetota</taxon>
        <taxon>Actinomycetes</taxon>
        <taxon>Mycobacteriales</taxon>
        <taxon>Fodinicola</taxon>
    </lineage>
</organism>
<dbReference type="PANTHER" id="PTHR47354:SF8">
    <property type="entry name" value="1,2-PHENYLACETYL-COA EPOXIDASE, SUBUNIT E"/>
    <property type="match status" value="1"/>
</dbReference>
<feature type="transmembrane region" description="Helical" evidence="13">
    <location>
        <begin position="183"/>
        <end position="200"/>
    </location>
</feature>
<evidence type="ECO:0000256" key="12">
    <source>
        <dbReference type="ARBA" id="ARBA00023136"/>
    </source>
</evidence>
<dbReference type="PANTHER" id="PTHR47354">
    <property type="entry name" value="NADH OXIDOREDUCTASE HCR"/>
    <property type="match status" value="1"/>
</dbReference>
<keyword evidence="11" id="KW-0411">Iron-sulfur</keyword>
<evidence type="ECO:0000313" key="15">
    <source>
        <dbReference type="EMBL" id="GAA1695894.1"/>
    </source>
</evidence>
<dbReference type="EMBL" id="BAAANY010000020">
    <property type="protein sequence ID" value="GAA1695894.1"/>
    <property type="molecule type" value="Genomic_DNA"/>
</dbReference>
<evidence type="ECO:0000256" key="5">
    <source>
        <dbReference type="ARBA" id="ARBA00022714"/>
    </source>
</evidence>
<keyword evidence="8 13" id="KW-1133">Transmembrane helix</keyword>
<protein>
    <submittedName>
        <fullName evidence="15">Ferric reductase-like transmembrane domain-containing protein</fullName>
    </submittedName>
</protein>
<evidence type="ECO:0000256" key="6">
    <source>
        <dbReference type="ARBA" id="ARBA00022723"/>
    </source>
</evidence>
<proteinExistence type="predicted"/>
<evidence type="ECO:0000256" key="13">
    <source>
        <dbReference type="SAM" id="Phobius"/>
    </source>
</evidence>
<evidence type="ECO:0000313" key="16">
    <source>
        <dbReference type="Proteomes" id="UP001500618"/>
    </source>
</evidence>
<dbReference type="Gene3D" id="2.40.30.10">
    <property type="entry name" value="Translation factors"/>
    <property type="match status" value="1"/>
</dbReference>
<evidence type="ECO:0000256" key="10">
    <source>
        <dbReference type="ARBA" id="ARBA00023004"/>
    </source>
</evidence>
<evidence type="ECO:0000256" key="4">
    <source>
        <dbReference type="ARBA" id="ARBA00022692"/>
    </source>
</evidence>
<dbReference type="RefSeq" id="WP_344313038.1">
    <property type="nucleotide sequence ID" value="NZ_BAAANY010000020.1"/>
</dbReference>
<dbReference type="InterPro" id="IPR050415">
    <property type="entry name" value="MRET"/>
</dbReference>
<dbReference type="SUPFAM" id="SSF63380">
    <property type="entry name" value="Riboflavin synthase domain-like"/>
    <property type="match status" value="1"/>
</dbReference>
<dbReference type="InterPro" id="IPR017938">
    <property type="entry name" value="Riboflavin_synthase-like_b-brl"/>
</dbReference>
<evidence type="ECO:0000256" key="11">
    <source>
        <dbReference type="ARBA" id="ARBA00023014"/>
    </source>
</evidence>
<keyword evidence="10" id="KW-0408">Iron</keyword>
<comment type="subcellular location">
    <subcellularLocation>
        <location evidence="2">Membrane</location>
        <topology evidence="2">Multi-pass membrane protein</topology>
    </subcellularLocation>
</comment>
<gene>
    <name evidence="15" type="ORF">GCM10009765_51410</name>
</gene>
<keyword evidence="9" id="KW-0560">Oxidoreductase</keyword>
<dbReference type="InterPro" id="IPR017927">
    <property type="entry name" value="FAD-bd_FR_type"/>
</dbReference>
<dbReference type="SUPFAM" id="SSF52343">
    <property type="entry name" value="Ferredoxin reductase-like, C-terminal NADP-linked domain"/>
    <property type="match status" value="1"/>
</dbReference>
<dbReference type="InterPro" id="IPR039261">
    <property type="entry name" value="FNR_nucleotide-bd"/>
</dbReference>
<dbReference type="Gene3D" id="3.40.50.80">
    <property type="entry name" value="Nucleotide-binding domain of ferredoxin-NADP reductase (FNR) module"/>
    <property type="match status" value="1"/>
</dbReference>
<feature type="domain" description="FAD-binding FR-type" evidence="14">
    <location>
        <begin position="238"/>
        <end position="338"/>
    </location>
</feature>
<keyword evidence="5" id="KW-0001">2Fe-2S</keyword>
<dbReference type="PRINTS" id="PR00410">
    <property type="entry name" value="PHEHYDRXLASE"/>
</dbReference>
<dbReference type="Pfam" id="PF01794">
    <property type="entry name" value="Ferric_reduct"/>
    <property type="match status" value="1"/>
</dbReference>
<dbReference type="Pfam" id="PF00175">
    <property type="entry name" value="NAD_binding_1"/>
    <property type="match status" value="1"/>
</dbReference>
<keyword evidence="6" id="KW-0479">Metal-binding</keyword>
<evidence type="ECO:0000256" key="7">
    <source>
        <dbReference type="ARBA" id="ARBA00022827"/>
    </source>
</evidence>
<dbReference type="Proteomes" id="UP001500618">
    <property type="component" value="Unassembled WGS sequence"/>
</dbReference>
<comment type="cofactor">
    <cofactor evidence="1">
        <name>FAD</name>
        <dbReference type="ChEBI" id="CHEBI:57692"/>
    </cofactor>
</comment>
<evidence type="ECO:0000256" key="9">
    <source>
        <dbReference type="ARBA" id="ARBA00023002"/>
    </source>
</evidence>
<dbReference type="InterPro" id="IPR001433">
    <property type="entry name" value="OxRdtase_FAD/NAD-bd"/>
</dbReference>
<feature type="transmembrane region" description="Helical" evidence="13">
    <location>
        <begin position="33"/>
        <end position="51"/>
    </location>
</feature>
<feature type="transmembrane region" description="Helical" evidence="13">
    <location>
        <begin position="71"/>
        <end position="88"/>
    </location>
</feature>
<keyword evidence="3" id="KW-0285">Flavoprotein</keyword>
<feature type="transmembrane region" description="Helical" evidence="13">
    <location>
        <begin position="150"/>
        <end position="171"/>
    </location>
</feature>
<reference evidence="16" key="1">
    <citation type="journal article" date="2019" name="Int. J. Syst. Evol. Microbiol.">
        <title>The Global Catalogue of Microorganisms (GCM) 10K type strain sequencing project: providing services to taxonomists for standard genome sequencing and annotation.</title>
        <authorList>
            <consortium name="The Broad Institute Genomics Platform"/>
            <consortium name="The Broad Institute Genome Sequencing Center for Infectious Disease"/>
            <person name="Wu L."/>
            <person name="Ma J."/>
        </authorList>
    </citation>
    <scope>NUCLEOTIDE SEQUENCE [LARGE SCALE GENOMIC DNA]</scope>
    <source>
        <strain evidence="16">JCM 14718</strain>
    </source>
</reference>
<accession>A0ABP4TY59</accession>
<feature type="transmembrane region" description="Helical" evidence="13">
    <location>
        <begin position="108"/>
        <end position="130"/>
    </location>
</feature>
<name>A0ABP4TY59_9ACTN</name>
<dbReference type="PROSITE" id="PS51384">
    <property type="entry name" value="FAD_FR"/>
    <property type="match status" value="1"/>
</dbReference>
<evidence type="ECO:0000256" key="8">
    <source>
        <dbReference type="ARBA" id="ARBA00022989"/>
    </source>
</evidence>
<evidence type="ECO:0000256" key="3">
    <source>
        <dbReference type="ARBA" id="ARBA00022630"/>
    </source>
</evidence>
<feature type="transmembrane region" description="Helical" evidence="13">
    <location>
        <begin position="212"/>
        <end position="233"/>
    </location>
</feature>
<keyword evidence="16" id="KW-1185">Reference proteome</keyword>
<keyword evidence="12 13" id="KW-0472">Membrane</keyword>
<keyword evidence="7" id="KW-0274">FAD</keyword>